<organism evidence="1 2">
    <name type="scientific">Desertifilum tharense IPPAS B-1220</name>
    <dbReference type="NCBI Taxonomy" id="1781255"/>
    <lineage>
        <taxon>Bacteria</taxon>
        <taxon>Bacillati</taxon>
        <taxon>Cyanobacteriota</taxon>
        <taxon>Cyanophyceae</taxon>
        <taxon>Desertifilales</taxon>
        <taxon>Desertifilaceae</taxon>
        <taxon>Desertifilum</taxon>
    </lineage>
</organism>
<reference evidence="1 2" key="1">
    <citation type="journal article" date="2016" name="Genome Announc.">
        <title>Draft Genome Sequence of the Thermotolerant Cyanobacterium Desertifilum sp. IPPAS B-1220.</title>
        <authorList>
            <person name="Mironov K.S."/>
            <person name="Sinetova M.A."/>
            <person name="Bolatkhan K."/>
            <person name="Zayadan B.K."/>
            <person name="Ustinova V.V."/>
            <person name="Kupriyanova E.V."/>
            <person name="Skrypnik A.N."/>
            <person name="Gogoleva N.E."/>
            <person name="Gogolev Y.V."/>
            <person name="Los D.A."/>
        </authorList>
    </citation>
    <scope>NUCLEOTIDE SEQUENCE [LARGE SCALE GENOMIC DNA]</scope>
    <source>
        <strain evidence="1 2">IPPAS B-1220</strain>
    </source>
</reference>
<keyword evidence="1" id="KW-0808">Transferase</keyword>
<evidence type="ECO:0000313" key="1">
    <source>
        <dbReference type="EMBL" id="XPM66871.1"/>
    </source>
</evidence>
<dbReference type="EC" id="2.7.1.11" evidence="1"/>
<dbReference type="EMBL" id="CP182909">
    <property type="protein sequence ID" value="XPM66871.1"/>
    <property type="molecule type" value="Genomic_DNA"/>
</dbReference>
<dbReference type="Proteomes" id="UP000095472">
    <property type="component" value="Chromosome"/>
</dbReference>
<name>A0ACD5H456_9CYAN</name>
<sequence>MKKRIGILTSGGDCPGLNAVIRAVVSHATLTYEWEVLGIPYATQGLLERKSEILNVHGLELHGLDPLLSMGGTILGSINKGDTEARAEEAIAGYRELGLDALIAIGGEGSLAILYKLAQKGGWKLVGVPKTIDNDVPFTERSVGFDSAVNTITDALYRLSFTAASHDRVMVVEVMGRDVGHLALHAGIAGGADVILIPEIPYSIAGVCRHIDNLRNQWGRKFAIVVVVEGAKTPDGESRVYTDAHGEVRLRGIGEYITDQIARCSGNHVETRVTVLGHVQRGGTPSVPRPPDDVLLLVKRRWTWLHGNSSVQMVAWQNGQVVSVPLEDVFHNSPRPVKPDDFLVQTARGLGVYIGEVAEVES</sequence>
<proteinExistence type="predicted"/>
<evidence type="ECO:0000313" key="2">
    <source>
        <dbReference type="Proteomes" id="UP000095472"/>
    </source>
</evidence>
<gene>
    <name evidence="1" type="ORF">BH720_017800</name>
</gene>
<keyword evidence="2" id="KW-1185">Reference proteome</keyword>
<accession>A0ACD5H456</accession>
<protein>
    <submittedName>
        <fullName evidence="1">ATP-dependent 6-phosphofructokinase</fullName>
        <ecNumber evidence="1">2.7.1.11</ecNumber>
    </submittedName>
</protein>